<dbReference type="EMBL" id="UINC01010962">
    <property type="protein sequence ID" value="SVA48561.1"/>
    <property type="molecule type" value="Genomic_DNA"/>
</dbReference>
<accession>A0A381W8E7</accession>
<keyword evidence="1" id="KW-0472">Membrane</keyword>
<evidence type="ECO:0000256" key="1">
    <source>
        <dbReference type="SAM" id="Phobius"/>
    </source>
</evidence>
<dbReference type="AlphaFoldDB" id="A0A381W8E7"/>
<evidence type="ECO:0000313" key="2">
    <source>
        <dbReference type="EMBL" id="SVA48561.1"/>
    </source>
</evidence>
<organism evidence="2">
    <name type="scientific">marine metagenome</name>
    <dbReference type="NCBI Taxonomy" id="408172"/>
    <lineage>
        <taxon>unclassified sequences</taxon>
        <taxon>metagenomes</taxon>
        <taxon>ecological metagenomes</taxon>
    </lineage>
</organism>
<protein>
    <submittedName>
        <fullName evidence="2">Uncharacterized protein</fullName>
    </submittedName>
</protein>
<reference evidence="2" key="1">
    <citation type="submission" date="2018-05" db="EMBL/GenBank/DDBJ databases">
        <authorList>
            <person name="Lanie J.A."/>
            <person name="Ng W.-L."/>
            <person name="Kazmierczak K.M."/>
            <person name="Andrzejewski T.M."/>
            <person name="Davidsen T.M."/>
            <person name="Wayne K.J."/>
            <person name="Tettelin H."/>
            <person name="Glass J.I."/>
            <person name="Rusch D."/>
            <person name="Podicherti R."/>
            <person name="Tsui H.-C.T."/>
            <person name="Winkler M.E."/>
        </authorList>
    </citation>
    <scope>NUCLEOTIDE SEQUENCE</scope>
</reference>
<keyword evidence="1" id="KW-1133">Transmembrane helix</keyword>
<gene>
    <name evidence="2" type="ORF">METZ01_LOCUS101415</name>
</gene>
<feature type="transmembrane region" description="Helical" evidence="1">
    <location>
        <begin position="115"/>
        <end position="138"/>
    </location>
</feature>
<proteinExistence type="predicted"/>
<feature type="transmembrane region" description="Helical" evidence="1">
    <location>
        <begin position="49"/>
        <end position="72"/>
    </location>
</feature>
<name>A0A381W8E7_9ZZZZ</name>
<keyword evidence="1" id="KW-0812">Transmembrane</keyword>
<sequence>MSLGVTLGLVYVYETTEMTADGTEEHYAGSIPEDNMDIPEKYPKEFESMLLTTHTHLISFSLIFFFLGSIFYMNSIITGGWKTFIIIEPFFSVLITFGSIWGVRYISSIYSNYTILFGILTYLSFYLMVAVSLYELLLKKTDLSRNPRKNP</sequence>
<feature type="transmembrane region" description="Helical" evidence="1">
    <location>
        <begin position="84"/>
        <end position="103"/>
    </location>
</feature>